<comment type="caution">
    <text evidence="3">The sequence shown here is derived from an EMBL/GenBank/DDBJ whole genome shotgun (WGS) entry which is preliminary data.</text>
</comment>
<feature type="compositionally biased region" description="Basic residues" evidence="1">
    <location>
        <begin position="16"/>
        <end position="28"/>
    </location>
</feature>
<dbReference type="Pfam" id="PF16729">
    <property type="entry name" value="DUF5067"/>
    <property type="match status" value="1"/>
</dbReference>
<feature type="region of interest" description="Disordered" evidence="1">
    <location>
        <begin position="1"/>
        <end position="31"/>
    </location>
</feature>
<keyword evidence="4" id="KW-1185">Reference proteome</keyword>
<gene>
    <name evidence="3" type="ORF">B1400_1337</name>
</gene>
<feature type="region of interest" description="Disordered" evidence="1">
    <location>
        <begin position="72"/>
        <end position="97"/>
    </location>
</feature>
<dbReference type="InterPro" id="IPR031989">
    <property type="entry name" value="DUF5067"/>
</dbReference>
<accession>A0A2A2EHS0</accession>
<organism evidence="3 4">
    <name type="scientific">Bifidobacterium italicum</name>
    <dbReference type="NCBI Taxonomy" id="1960968"/>
    <lineage>
        <taxon>Bacteria</taxon>
        <taxon>Bacillati</taxon>
        <taxon>Actinomycetota</taxon>
        <taxon>Actinomycetes</taxon>
        <taxon>Bifidobacteriales</taxon>
        <taxon>Bifidobacteriaceae</taxon>
        <taxon>Bifidobacterium</taxon>
    </lineage>
</organism>
<reference evidence="3 4" key="1">
    <citation type="journal article" date="2017" name="ISME J.">
        <title>Unveiling bifidobacterial biogeography across the mammalian branch of the tree of life.</title>
        <authorList>
            <person name="Milani C."/>
            <person name="Mangifesta M."/>
            <person name="Mancabelli L."/>
            <person name="Lugli G.A."/>
            <person name="James K."/>
            <person name="Duranti S."/>
            <person name="Turroni F."/>
            <person name="Ferrario C."/>
            <person name="Ossiprandi M.C."/>
            <person name="van Sinderen D."/>
            <person name="Ventura M."/>
        </authorList>
    </citation>
    <scope>NUCLEOTIDE SEQUENCE [LARGE SCALE GENOMIC DNA]</scope>
    <source>
        <strain evidence="3 4">70</strain>
    </source>
</reference>
<proteinExistence type="predicted"/>
<feature type="domain" description="DUF5067" evidence="2">
    <location>
        <begin position="101"/>
        <end position="195"/>
    </location>
</feature>
<sequence>MPRGMTRNGHRMGGAHARRTPPQPRRRNAAGVSMTALAAGATFVLALGFLGGWQAKALSATAHSPSVSATAAAVRDAEAGEGMDAPSPEAKAPTKRPTIESVTAVRAVDDAQGRRTVLLTVEWENTTAYTTGLVPTFTVSQRGIVLDQAAYGDERPAGFEEASRFRKVLPGTKTSIQLGYALIDEAAPVLLQVTDGTPNTFGSEIALEVR</sequence>
<protein>
    <recommendedName>
        <fullName evidence="2">DUF5067 domain-containing protein</fullName>
    </recommendedName>
</protein>
<evidence type="ECO:0000259" key="2">
    <source>
        <dbReference type="Pfam" id="PF16729"/>
    </source>
</evidence>
<dbReference type="EMBL" id="MVOG01000027">
    <property type="protein sequence ID" value="PAU68719.1"/>
    <property type="molecule type" value="Genomic_DNA"/>
</dbReference>
<evidence type="ECO:0000313" key="4">
    <source>
        <dbReference type="Proteomes" id="UP000217986"/>
    </source>
</evidence>
<evidence type="ECO:0000313" key="3">
    <source>
        <dbReference type="EMBL" id="PAU68719.1"/>
    </source>
</evidence>
<dbReference type="Proteomes" id="UP000217986">
    <property type="component" value="Unassembled WGS sequence"/>
</dbReference>
<evidence type="ECO:0000256" key="1">
    <source>
        <dbReference type="SAM" id="MobiDB-lite"/>
    </source>
</evidence>
<dbReference type="AlphaFoldDB" id="A0A2A2EHS0"/>
<name>A0A2A2EHS0_9BIFI</name>